<dbReference type="GO" id="GO:0004574">
    <property type="term" value="F:oligo-1,6-glucosidase activity"/>
    <property type="evidence" value="ECO:0007669"/>
    <property type="project" value="UniProtKB-EC"/>
</dbReference>
<dbReference type="SUPFAM" id="SSF51445">
    <property type="entry name" value="(Trans)glycosidases"/>
    <property type="match status" value="1"/>
</dbReference>
<comment type="similarity">
    <text evidence="1">Belongs to the glycosyl hydrolase 13 family.</text>
</comment>
<gene>
    <name evidence="7" type="ORF">G5B47_11955</name>
</gene>
<dbReference type="GO" id="GO:0009313">
    <property type="term" value="P:oligosaccharide catabolic process"/>
    <property type="evidence" value="ECO:0007669"/>
    <property type="project" value="TreeGrafter"/>
</dbReference>
<dbReference type="NCBIfam" id="NF008183">
    <property type="entry name" value="PRK10933.1"/>
    <property type="match status" value="1"/>
</dbReference>
<evidence type="ECO:0000256" key="1">
    <source>
        <dbReference type="ARBA" id="ARBA00008061"/>
    </source>
</evidence>
<dbReference type="CDD" id="cd11333">
    <property type="entry name" value="AmyAc_SI_OligoGlu_DGase"/>
    <property type="match status" value="1"/>
</dbReference>
<dbReference type="Proteomes" id="UP000480151">
    <property type="component" value="Unassembled WGS sequence"/>
</dbReference>
<dbReference type="FunFam" id="3.90.400.10:FF:000002">
    <property type="entry name" value="Sucrose isomerase"/>
    <property type="match status" value="1"/>
</dbReference>
<dbReference type="Gene3D" id="3.20.20.80">
    <property type="entry name" value="Glycosidases"/>
    <property type="match status" value="1"/>
</dbReference>
<evidence type="ECO:0000256" key="5">
    <source>
        <dbReference type="ARBA" id="ARBA00038939"/>
    </source>
</evidence>
<reference evidence="7 8" key="1">
    <citation type="submission" date="2020-02" db="EMBL/GenBank/DDBJ databases">
        <authorList>
            <person name="Gao J."/>
            <person name="Sun J."/>
        </authorList>
    </citation>
    <scope>NUCLEOTIDE SEQUENCE [LARGE SCALE GENOMIC DNA]</scope>
    <source>
        <strain evidence="7 8">7124</strain>
    </source>
</reference>
<sequence length="570" mass="66018">MTRTWWKEAVIYQVYPRSFRDSDGDGIGDLKGIEEKLDYLKELGVDVIWLGPVYKSPNDDYGYDVSDYYQIMDEFGSMEDWTSLCSEIHRRGMKIMMDIILNHTSDEHAWFQASKAPGDNNKYRDYYFWNEGRSGGEPNNWESFFGGSAWKHDEEARAYYLHLFSAKQPDLNWSNQALRQEMYSMMRFWLEKGVDAFRLDAVNLLVKPGEWQDAEPAGPDQCLAPCGHLIANGDGIHDIFQEMNDEVFSRYPMFTVAEMAGVSAEEGLLYTDAARKELDSIIYFEHMDVDNGPGGRWETIPFSLPAFKQIITRWQLTLQGKGWIGLYLNNHDQPRVVSRWGNDTRYRVESAKMFATCIQMLQGSPYIYQGEEIGMTNIWFDNIQDYRDVETLNFYRIECEINGRSHDEVMQDIYHKSRDNARTPMQWDDSANAGFSEATPWINVNPNYREINVANALADPSSVWHYYRELIRLRKRHEVIVYGEYKPLLEEHPDVFAYQRTLGDEILIVVTNFSADEQTVALDAPPTKPALLLSNYPAAEEPLDSQHLRPFEARIYLIRSGAGQSESETI</sequence>
<dbReference type="Gene3D" id="3.90.400.10">
    <property type="entry name" value="Oligo-1,6-glucosidase, Domain 2"/>
    <property type="match status" value="1"/>
</dbReference>
<organism evidence="7 8">
    <name type="scientific">Paenibacillus apii</name>
    <dbReference type="NCBI Taxonomy" id="1850370"/>
    <lineage>
        <taxon>Bacteria</taxon>
        <taxon>Bacillati</taxon>
        <taxon>Bacillota</taxon>
        <taxon>Bacilli</taxon>
        <taxon>Bacillales</taxon>
        <taxon>Paenibacillaceae</taxon>
        <taxon>Paenibacillus</taxon>
    </lineage>
</organism>
<dbReference type="InterPro" id="IPR056300">
    <property type="entry name" value="SusG-like_C"/>
</dbReference>
<dbReference type="EMBL" id="JAAKGU010000004">
    <property type="protein sequence ID" value="NGM83127.1"/>
    <property type="molecule type" value="Genomic_DNA"/>
</dbReference>
<dbReference type="InterPro" id="IPR017853">
    <property type="entry name" value="GH"/>
</dbReference>
<feature type="domain" description="Glycosyl hydrolase family 13 catalytic" evidence="6">
    <location>
        <begin position="13"/>
        <end position="422"/>
    </location>
</feature>
<protein>
    <recommendedName>
        <fullName evidence="5">oligo-1,6-glucosidase</fullName>
        <ecNumber evidence="5">3.2.1.10</ecNumber>
    </recommendedName>
</protein>
<dbReference type="SMART" id="SM00642">
    <property type="entry name" value="Aamy"/>
    <property type="match status" value="1"/>
</dbReference>
<keyword evidence="3" id="KW-0326">Glycosidase</keyword>
<keyword evidence="2" id="KW-0378">Hydrolase</keyword>
<evidence type="ECO:0000256" key="3">
    <source>
        <dbReference type="ARBA" id="ARBA00023295"/>
    </source>
</evidence>
<accession>A0A6M1PHU2</accession>
<dbReference type="InterPro" id="IPR045857">
    <property type="entry name" value="O16G_dom_2"/>
</dbReference>
<dbReference type="Gene3D" id="2.60.40.1180">
    <property type="entry name" value="Golgi alpha-mannosidase II"/>
    <property type="match status" value="1"/>
</dbReference>
<dbReference type="GO" id="GO:0004556">
    <property type="term" value="F:alpha-amylase activity"/>
    <property type="evidence" value="ECO:0007669"/>
    <property type="project" value="TreeGrafter"/>
</dbReference>
<dbReference type="PANTHER" id="PTHR10357">
    <property type="entry name" value="ALPHA-AMYLASE FAMILY MEMBER"/>
    <property type="match status" value="1"/>
</dbReference>
<dbReference type="InterPro" id="IPR013780">
    <property type="entry name" value="Glyco_hydro_b"/>
</dbReference>
<dbReference type="FunFam" id="2.60.40.1180:FF:000007">
    <property type="entry name" value="Sucrose isomerase"/>
    <property type="match status" value="1"/>
</dbReference>
<dbReference type="EC" id="3.2.1.10" evidence="5"/>
<evidence type="ECO:0000259" key="6">
    <source>
        <dbReference type="SMART" id="SM00642"/>
    </source>
</evidence>
<dbReference type="Pfam" id="PF00128">
    <property type="entry name" value="Alpha-amylase"/>
    <property type="match status" value="1"/>
</dbReference>
<proteinExistence type="inferred from homology"/>
<evidence type="ECO:0000256" key="2">
    <source>
        <dbReference type="ARBA" id="ARBA00022801"/>
    </source>
</evidence>
<dbReference type="PANTHER" id="PTHR10357:SF184">
    <property type="entry name" value="OLIGO-1,6-GLUCOSIDASE 1"/>
    <property type="match status" value="1"/>
</dbReference>
<dbReference type="InterPro" id="IPR006047">
    <property type="entry name" value="GH13_cat_dom"/>
</dbReference>
<dbReference type="FunFam" id="3.20.20.80:FF:000064">
    <property type="entry name" value="Oligo-1,6-glucosidase"/>
    <property type="match status" value="2"/>
</dbReference>
<dbReference type="AlphaFoldDB" id="A0A6M1PHU2"/>
<dbReference type="SUPFAM" id="SSF51011">
    <property type="entry name" value="Glycosyl hydrolase domain"/>
    <property type="match status" value="1"/>
</dbReference>
<evidence type="ECO:0000313" key="7">
    <source>
        <dbReference type="EMBL" id="NGM83127.1"/>
    </source>
</evidence>
<evidence type="ECO:0000256" key="4">
    <source>
        <dbReference type="ARBA" id="ARBA00036217"/>
    </source>
</evidence>
<dbReference type="Pfam" id="PF23915">
    <property type="entry name" value="SusG_C"/>
    <property type="match status" value="1"/>
</dbReference>
<evidence type="ECO:0000313" key="8">
    <source>
        <dbReference type="Proteomes" id="UP000480151"/>
    </source>
</evidence>
<keyword evidence="8" id="KW-1185">Reference proteome</keyword>
<name>A0A6M1PHU2_9BACL</name>
<comment type="catalytic activity">
    <reaction evidence="4">
        <text>Hydrolysis of (1-&gt;6)-alpha-D-glucosidic linkages in some oligosaccharides produced from starch and glycogen by alpha-amylase, and in isomaltose.</text>
        <dbReference type="EC" id="3.2.1.10"/>
    </reaction>
</comment>
<comment type="caution">
    <text evidence="7">The sequence shown here is derived from an EMBL/GenBank/DDBJ whole genome shotgun (WGS) entry which is preliminary data.</text>
</comment>
<dbReference type="RefSeq" id="WP_165098214.1">
    <property type="nucleotide sequence ID" value="NZ_JAAKGU010000004.1"/>
</dbReference>